<evidence type="ECO:0000313" key="5">
    <source>
        <dbReference type="EMBL" id="MDX8150513.1"/>
    </source>
</evidence>
<proteinExistence type="inferred from homology"/>
<dbReference type="InterPro" id="IPR020904">
    <property type="entry name" value="Sc_DH/Rdtase_CS"/>
</dbReference>
<dbReference type="InterPro" id="IPR057326">
    <property type="entry name" value="KR_dom"/>
</dbReference>
<feature type="domain" description="Ketoreductase" evidence="4">
    <location>
        <begin position="8"/>
        <end position="198"/>
    </location>
</feature>
<dbReference type="Gene3D" id="3.40.50.720">
    <property type="entry name" value="NAD(P)-binding Rossmann-like Domain"/>
    <property type="match status" value="1"/>
</dbReference>
<dbReference type="Pfam" id="PF00106">
    <property type="entry name" value="adh_short"/>
    <property type="match status" value="1"/>
</dbReference>
<keyword evidence="6" id="KW-1185">Reference proteome</keyword>
<evidence type="ECO:0000256" key="3">
    <source>
        <dbReference type="RuleBase" id="RU000363"/>
    </source>
</evidence>
<dbReference type="RefSeq" id="WP_319952659.1">
    <property type="nucleotide sequence ID" value="NZ_JAXAVX010000001.1"/>
</dbReference>
<gene>
    <name evidence="5" type="ORF">SK069_02820</name>
</gene>
<evidence type="ECO:0000256" key="1">
    <source>
        <dbReference type="ARBA" id="ARBA00006484"/>
    </source>
</evidence>
<dbReference type="InterPro" id="IPR036291">
    <property type="entry name" value="NAD(P)-bd_dom_sf"/>
</dbReference>
<dbReference type="PROSITE" id="PS00061">
    <property type="entry name" value="ADH_SHORT"/>
    <property type="match status" value="1"/>
</dbReference>
<evidence type="ECO:0000313" key="6">
    <source>
        <dbReference type="Proteomes" id="UP001277761"/>
    </source>
</evidence>
<reference evidence="5 6" key="1">
    <citation type="submission" date="2023-11" db="EMBL/GenBank/DDBJ databases">
        <authorList>
            <person name="Xu M."/>
            <person name="Jiang T."/>
        </authorList>
    </citation>
    <scope>NUCLEOTIDE SEQUENCE [LARGE SCALE GENOMIC DNA]</scope>
    <source>
        <strain evidence="5 6">SD</strain>
    </source>
</reference>
<dbReference type="PRINTS" id="PR00080">
    <property type="entry name" value="SDRFAMILY"/>
</dbReference>
<dbReference type="SMART" id="SM00822">
    <property type="entry name" value="PKS_KR"/>
    <property type="match status" value="1"/>
</dbReference>
<dbReference type="SUPFAM" id="SSF51735">
    <property type="entry name" value="NAD(P)-binding Rossmann-fold domains"/>
    <property type="match status" value="1"/>
</dbReference>
<name>A0ABU4VHX0_9ACTN</name>
<comment type="similarity">
    <text evidence="1 3">Belongs to the short-chain dehydrogenases/reductases (SDR) family.</text>
</comment>
<dbReference type="Proteomes" id="UP001277761">
    <property type="component" value="Unassembled WGS sequence"/>
</dbReference>
<comment type="caution">
    <text evidence="5">The sequence shown here is derived from an EMBL/GenBank/DDBJ whole genome shotgun (WGS) entry which is preliminary data.</text>
</comment>
<keyword evidence="2" id="KW-0560">Oxidoreductase</keyword>
<evidence type="ECO:0000259" key="4">
    <source>
        <dbReference type="SMART" id="SM00822"/>
    </source>
</evidence>
<dbReference type="PANTHER" id="PTHR42901:SF1">
    <property type="entry name" value="ALCOHOL DEHYDROGENASE"/>
    <property type="match status" value="1"/>
</dbReference>
<sequence length="254" mass="26939">MAQRLRETVALVTGASSGIGEATALQLAADGATVAIAARREDRLDELARKIRDAGAHALVVVADVSDREQAAGCVETTVGELGRLDIVVNNAGQMLLGPVAEQPAEEIDRMLALNLQGLIHVSQAALPHLRSAAQDPPRRVADLVNVSSVAGRRANAGAAVYNATKHGVGAFSEALRQEVTREHVRVSLVEPGAVATELLSHNRPEIQEASARRLGDLDPLRAQDVADAISFVVTRPRHVAVNEVLVRPTEQQQ</sequence>
<accession>A0ABU4VHX0</accession>
<dbReference type="PRINTS" id="PR00081">
    <property type="entry name" value="GDHRDH"/>
</dbReference>
<evidence type="ECO:0000256" key="2">
    <source>
        <dbReference type="ARBA" id="ARBA00023002"/>
    </source>
</evidence>
<dbReference type="PANTHER" id="PTHR42901">
    <property type="entry name" value="ALCOHOL DEHYDROGENASE"/>
    <property type="match status" value="1"/>
</dbReference>
<organism evidence="5 6">
    <name type="scientific">Patulibacter brassicae</name>
    <dbReference type="NCBI Taxonomy" id="1705717"/>
    <lineage>
        <taxon>Bacteria</taxon>
        <taxon>Bacillati</taxon>
        <taxon>Actinomycetota</taxon>
        <taxon>Thermoleophilia</taxon>
        <taxon>Solirubrobacterales</taxon>
        <taxon>Patulibacteraceae</taxon>
        <taxon>Patulibacter</taxon>
    </lineage>
</organism>
<protein>
    <submittedName>
        <fullName evidence="5">SDR family NAD(P)-dependent oxidoreductase</fullName>
    </submittedName>
</protein>
<dbReference type="EMBL" id="JAXAVX010000001">
    <property type="protein sequence ID" value="MDX8150513.1"/>
    <property type="molecule type" value="Genomic_DNA"/>
</dbReference>
<dbReference type="InterPro" id="IPR002347">
    <property type="entry name" value="SDR_fam"/>
</dbReference>